<proteinExistence type="inferred from homology"/>
<dbReference type="SUPFAM" id="SSF143456">
    <property type="entry name" value="VC0467-like"/>
    <property type="match status" value="1"/>
</dbReference>
<dbReference type="InterPro" id="IPR003774">
    <property type="entry name" value="AlgH-like"/>
</dbReference>
<evidence type="ECO:0008006" key="4">
    <source>
        <dbReference type="Google" id="ProtNLM"/>
    </source>
</evidence>
<keyword evidence="3" id="KW-1185">Reference proteome</keyword>
<dbReference type="OrthoDB" id="9807486at2"/>
<organism evidence="2 3">
    <name type="scientific">Termitidicoccus mucosus</name>
    <dbReference type="NCBI Taxonomy" id="1184151"/>
    <lineage>
        <taxon>Bacteria</taxon>
        <taxon>Pseudomonadati</taxon>
        <taxon>Verrucomicrobiota</taxon>
        <taxon>Opitutia</taxon>
        <taxon>Opitutales</taxon>
        <taxon>Opitutaceae</taxon>
        <taxon>Termitidicoccus</taxon>
    </lineage>
</organism>
<protein>
    <recommendedName>
        <fullName evidence="4">YqgE/AlgH family protein</fullName>
    </recommendedName>
</protein>
<dbReference type="RefSeq" id="WP_068769017.1">
    <property type="nucleotide sequence ID" value="NZ_CP109796.1"/>
</dbReference>
<reference evidence="2 3" key="1">
    <citation type="submission" date="2016-01" db="EMBL/GenBank/DDBJ databases">
        <title>High potential of lignocellulose degradation of a new Verrucomicrobia species.</title>
        <authorList>
            <person name="Wang Y."/>
            <person name="Shi Y."/>
            <person name="Qiu Z."/>
            <person name="Liu S."/>
            <person name="Yang H."/>
        </authorList>
    </citation>
    <scope>NUCLEOTIDE SEQUENCE [LARGE SCALE GENOMIC DNA]</scope>
    <source>
        <strain evidence="2 3">TSB47</strain>
    </source>
</reference>
<dbReference type="STRING" id="1184151.AW736_04350"/>
<sequence length="185" mass="20267">MRDFSSSEHSALAGSLLLAHPAMSDGNFRRSVVLLSAHDENGAMGVVLNRPLGKNLGQLDPAFALTKLADVPLYQGGPVETARLMLCGWRFHPDGSGFQLMFGIDPDKALHLLDTDSVHLRGFMGYSGWSAGQLEEELKRQTWVISALRPDTFGTPDQRLWSNLLGSLAPEWKLLANEPDDPTLN</sequence>
<evidence type="ECO:0000256" key="1">
    <source>
        <dbReference type="ARBA" id="ARBA00009600"/>
    </source>
</evidence>
<dbReference type="PANTHER" id="PTHR30327">
    <property type="entry name" value="UNCHARACTERIZED PROTEIN YQGE"/>
    <property type="match status" value="1"/>
</dbReference>
<dbReference type="GO" id="GO:0005829">
    <property type="term" value="C:cytosol"/>
    <property type="evidence" value="ECO:0007669"/>
    <property type="project" value="TreeGrafter"/>
</dbReference>
<comment type="caution">
    <text evidence="2">The sequence shown here is derived from an EMBL/GenBank/DDBJ whole genome shotgun (WGS) entry which is preliminary data.</text>
</comment>
<dbReference type="PANTHER" id="PTHR30327:SF1">
    <property type="entry name" value="UPF0301 PROTEIN YQGE"/>
    <property type="match status" value="1"/>
</dbReference>
<gene>
    <name evidence="2" type="ORF">AW736_04350</name>
</gene>
<dbReference type="Gene3D" id="3.40.1740.10">
    <property type="entry name" value="VC0467-like"/>
    <property type="match status" value="1"/>
</dbReference>
<accession>A0A178IPP2</accession>
<dbReference type="AlphaFoldDB" id="A0A178IPP2"/>
<dbReference type="Pfam" id="PF02622">
    <property type="entry name" value="DUF179"/>
    <property type="match status" value="1"/>
</dbReference>
<name>A0A178IPP2_9BACT</name>
<dbReference type="Proteomes" id="UP000078486">
    <property type="component" value="Unassembled WGS sequence"/>
</dbReference>
<comment type="similarity">
    <text evidence="1">Belongs to the UPF0301 (AlgH) family.</text>
</comment>
<evidence type="ECO:0000313" key="2">
    <source>
        <dbReference type="EMBL" id="OAM91215.1"/>
    </source>
</evidence>
<dbReference type="EMBL" id="LRRQ01000035">
    <property type="protein sequence ID" value="OAM91215.1"/>
    <property type="molecule type" value="Genomic_DNA"/>
</dbReference>
<evidence type="ECO:0000313" key="3">
    <source>
        <dbReference type="Proteomes" id="UP000078486"/>
    </source>
</evidence>